<protein>
    <submittedName>
        <fullName evidence="4">Polysaccharide deacetylase family protein</fullName>
    </submittedName>
</protein>
<sequence>MNRRRLLILLSIVTVALIFPQPGETHKSTIDIRSYKAQGVVWNVRTNKKVIALTFDDGPNPLYTTQILDLLKQYHANATFFVTGMQVQRNPKLAKRQVQEGHELGNHTYNHPKMSRLTKVQIQQELSRTNQAILSATGQQPPLLFRPPGGYIDQAMVNAAKEVGYSVVLWSFHQDTQDWKRPGVRKIVKKVVNHARAGDIVLFHDHGGNRSQTVKALKQILPALQKKGYRFVTVSDLMMEENVKDIYDIHFMEGREPLTLSLARTQSVLFRRSRGMMG</sequence>
<dbReference type="InterPro" id="IPR002509">
    <property type="entry name" value="NODB_dom"/>
</dbReference>
<dbReference type="SUPFAM" id="SSF88713">
    <property type="entry name" value="Glycoside hydrolase/deacetylase"/>
    <property type="match status" value="1"/>
</dbReference>
<name>A0ABY4WMB5_9BACL</name>
<reference evidence="4" key="1">
    <citation type="submission" date="2022-06" db="EMBL/GenBank/DDBJ databases">
        <title>Genome sequencing of Brevibacillus sp. BB3-R1.</title>
        <authorList>
            <person name="Heo J."/>
            <person name="Lee D."/>
            <person name="Won M."/>
            <person name="Han B.-H."/>
            <person name="Hong S.-B."/>
            <person name="Kwon S.-W."/>
        </authorList>
    </citation>
    <scope>NUCLEOTIDE SEQUENCE</scope>
    <source>
        <strain evidence="4">BB3-R1</strain>
    </source>
</reference>
<dbReference type="InterPro" id="IPR011330">
    <property type="entry name" value="Glyco_hydro/deAcase_b/a-brl"/>
</dbReference>
<accession>A0ABY4WMB5</accession>
<dbReference type="PROSITE" id="PS51677">
    <property type="entry name" value="NODB"/>
    <property type="match status" value="1"/>
</dbReference>
<gene>
    <name evidence="4" type="ORF">NDK47_11775</name>
</gene>
<evidence type="ECO:0000313" key="5">
    <source>
        <dbReference type="Proteomes" id="UP001056500"/>
    </source>
</evidence>
<dbReference type="Proteomes" id="UP001056500">
    <property type="component" value="Chromosome"/>
</dbReference>
<dbReference type="PANTHER" id="PTHR10587:SF133">
    <property type="entry name" value="CHITIN DEACETYLASE 1-RELATED"/>
    <property type="match status" value="1"/>
</dbReference>
<evidence type="ECO:0000313" key="4">
    <source>
        <dbReference type="EMBL" id="USG67906.1"/>
    </source>
</evidence>
<evidence type="ECO:0000259" key="3">
    <source>
        <dbReference type="PROSITE" id="PS51677"/>
    </source>
</evidence>
<dbReference type="RefSeq" id="WP_251875003.1">
    <property type="nucleotide sequence ID" value="NZ_CP098755.1"/>
</dbReference>
<keyword evidence="1" id="KW-0479">Metal-binding</keyword>
<dbReference type="EMBL" id="CP098755">
    <property type="protein sequence ID" value="USG67906.1"/>
    <property type="molecule type" value="Genomic_DNA"/>
</dbReference>
<keyword evidence="5" id="KW-1185">Reference proteome</keyword>
<dbReference type="Pfam" id="PF01522">
    <property type="entry name" value="Polysacc_deac_1"/>
    <property type="match status" value="1"/>
</dbReference>
<proteinExistence type="predicted"/>
<evidence type="ECO:0000256" key="2">
    <source>
        <dbReference type="ARBA" id="ARBA00022801"/>
    </source>
</evidence>
<dbReference type="PANTHER" id="PTHR10587">
    <property type="entry name" value="GLYCOSYL TRANSFERASE-RELATED"/>
    <property type="match status" value="1"/>
</dbReference>
<feature type="domain" description="NodB homology" evidence="3">
    <location>
        <begin position="49"/>
        <end position="232"/>
    </location>
</feature>
<keyword evidence="2" id="KW-0378">Hydrolase</keyword>
<dbReference type="Gene3D" id="3.20.20.370">
    <property type="entry name" value="Glycoside hydrolase/deacetylase"/>
    <property type="match status" value="1"/>
</dbReference>
<dbReference type="InterPro" id="IPR050248">
    <property type="entry name" value="Polysacc_deacetylase_ArnD"/>
</dbReference>
<evidence type="ECO:0000256" key="1">
    <source>
        <dbReference type="ARBA" id="ARBA00022723"/>
    </source>
</evidence>
<organism evidence="4 5">
    <name type="scientific">Brevibacillus ruminantium</name>
    <dbReference type="NCBI Taxonomy" id="2950604"/>
    <lineage>
        <taxon>Bacteria</taxon>
        <taxon>Bacillati</taxon>
        <taxon>Bacillota</taxon>
        <taxon>Bacilli</taxon>
        <taxon>Bacillales</taxon>
        <taxon>Paenibacillaceae</taxon>
        <taxon>Brevibacillus</taxon>
    </lineage>
</organism>